<evidence type="ECO:0000256" key="3">
    <source>
        <dbReference type="ARBA" id="ARBA00022452"/>
    </source>
</evidence>
<dbReference type="GO" id="GO:0015344">
    <property type="term" value="F:siderophore uptake transmembrane transporter activity"/>
    <property type="evidence" value="ECO:0007669"/>
    <property type="project" value="TreeGrafter"/>
</dbReference>
<name>A0A3N4M929_9BACT</name>
<feature type="domain" description="TonB-dependent receptor plug" evidence="15">
    <location>
        <begin position="144"/>
        <end position="271"/>
    </location>
</feature>
<evidence type="ECO:0000256" key="9">
    <source>
        <dbReference type="ARBA" id="ARBA00023077"/>
    </source>
</evidence>
<evidence type="ECO:0000256" key="11">
    <source>
        <dbReference type="ARBA" id="ARBA00023237"/>
    </source>
</evidence>
<evidence type="ECO:0000256" key="7">
    <source>
        <dbReference type="ARBA" id="ARBA00023004"/>
    </source>
</evidence>
<keyword evidence="2 12" id="KW-0813">Transport</keyword>
<evidence type="ECO:0000256" key="5">
    <source>
        <dbReference type="ARBA" id="ARBA00022692"/>
    </source>
</evidence>
<keyword evidence="10 12" id="KW-0472">Membrane</keyword>
<dbReference type="GO" id="GO:0009279">
    <property type="term" value="C:cell outer membrane"/>
    <property type="evidence" value="ECO:0007669"/>
    <property type="project" value="UniProtKB-SubCell"/>
</dbReference>
<dbReference type="Pfam" id="PF13715">
    <property type="entry name" value="CarbopepD_reg_2"/>
    <property type="match status" value="1"/>
</dbReference>
<dbReference type="InterPro" id="IPR000531">
    <property type="entry name" value="Beta-barrel_TonB"/>
</dbReference>
<keyword evidence="9 13" id="KW-0798">TonB box</keyword>
<evidence type="ECO:0000256" key="8">
    <source>
        <dbReference type="ARBA" id="ARBA00023065"/>
    </source>
</evidence>
<dbReference type="InterPro" id="IPR008969">
    <property type="entry name" value="CarboxyPept-like_regulatory"/>
</dbReference>
<evidence type="ECO:0000313" key="16">
    <source>
        <dbReference type="EMBL" id="RPD39918.1"/>
    </source>
</evidence>
<dbReference type="NCBIfam" id="TIGR04056">
    <property type="entry name" value="OMP_RagA_SusC"/>
    <property type="match status" value="1"/>
</dbReference>
<dbReference type="InterPro" id="IPR023996">
    <property type="entry name" value="TonB-dep_OMP_SusC/RagA"/>
</dbReference>
<dbReference type="PANTHER" id="PTHR32552:SF68">
    <property type="entry name" value="FERRICHROME OUTER MEMBRANE TRANSPORTER_PHAGE RECEPTOR"/>
    <property type="match status" value="1"/>
</dbReference>
<dbReference type="InterPro" id="IPR037066">
    <property type="entry name" value="Plug_dom_sf"/>
</dbReference>
<proteinExistence type="inferred from homology"/>
<comment type="caution">
    <text evidence="16">The sequence shown here is derived from an EMBL/GenBank/DDBJ whole genome shotgun (WGS) entry which is preliminary data.</text>
</comment>
<feature type="domain" description="TonB-dependent receptor-like beta-barrel" evidence="14">
    <location>
        <begin position="450"/>
        <end position="927"/>
    </location>
</feature>
<evidence type="ECO:0000256" key="10">
    <source>
        <dbReference type="ARBA" id="ARBA00023136"/>
    </source>
</evidence>
<evidence type="ECO:0000259" key="14">
    <source>
        <dbReference type="Pfam" id="PF00593"/>
    </source>
</evidence>
<dbReference type="EMBL" id="RMBX01000009">
    <property type="protein sequence ID" value="RPD39918.1"/>
    <property type="molecule type" value="Genomic_DNA"/>
</dbReference>
<dbReference type="InterPro" id="IPR023997">
    <property type="entry name" value="TonB-dep_OMP_SusC/RagA_CS"/>
</dbReference>
<sequence>MQEFALFEIFINQTTAMKTIQLAAFPKLLLLLCSMLLCLESIAQSPLKITGTITGPDGQKIIGATISVANAKGVGTVSDAEGNFSLSIPDPKPPVTLVVTFIGFDKTSVTLQSGQTQVNITLAENTKALNEVVVTALGIKKARKAVTYAVSEVKGADLTQAREINVADGLAGKVAGVSVSSLAGGPGSSSRVVIRGNGSFGSDNQPLYVINGMPIDNSTTNTPASGNASIGLNADRGDGIAGINPDDIETITVLKGATASALYGSRAANGVIMITTKRGVKQKGIGLEYNSTLTMETPGVIPDWQYEYGQGQRGTKPVTKDDAINTGRLSWGPKLDGSNVMQFDGVARPYVAQKDNIKNFYRTGTTFTNTVAATGGGDVAQYRLSLSDMNNHGLVPNSELNKKIMSLSVVANLHKRLQVDGYAQYNIEKARNRANVSDAPGNPNWGTYMIANNVDVRSLDPGYDKITGSETLWNPSGFASNPYFVVNKFINDDDRNRFIGNVSVRYSILDNLFIRGRVNHDYTMLNWTGIVPSGTAYAPKGFYQQQTNGITETNGELTLNYQGRLGKNFSLDVLAGGNRRKAISKNTILLGNDFSVPGFYDPSNVVSLTSTNQLIRSSVNSLFGSIDFGYKDMLFITATGRNDWFSTLDPKNNNIFYPSVGASFLLSEAATLPGWINYAKIRTSWAQVGGGAPAAYALNQTYSLVAGGGHLGQPLQAPTQTSGTTSGLLQAPNANLKPYTSRTIEAGFEARFLNGRLSADFAYYDRLTTDDIVNVSISPGSGYNSTLINVGEMSNKGVELMLSGVPVRGKNFSWEVTFTGAYNKNEVLQLADGLDRIQMDAAVNSYAFIFAEVGKPYSTIKGYKVKRNAQGLPIYKPNGWEVATGLEDLGTGVAPWTGGVTNSFAYKRLNLSFLVDARFGGQVYSGTNLYATRFGLNKITLPGRDGGLTVSGVDELDHPFSTTIQYPDLQAYYDNYKFQSERFVYSSDFVKLRQVVLGYSIPVEKIPFVKFQSLSLSFVARNLAILHKKTPNIDPESTFNNSNSQGFEMFGVPRTRSFGLNLMVKL</sequence>
<dbReference type="PROSITE" id="PS52016">
    <property type="entry name" value="TONB_DEPENDENT_REC_3"/>
    <property type="match status" value="1"/>
</dbReference>
<keyword evidence="5 12" id="KW-0812">Transmembrane</keyword>
<dbReference type="NCBIfam" id="TIGR04057">
    <property type="entry name" value="SusC_RagA_signa"/>
    <property type="match status" value="1"/>
</dbReference>
<keyword evidence="17" id="KW-1185">Reference proteome</keyword>
<evidence type="ECO:0000256" key="2">
    <source>
        <dbReference type="ARBA" id="ARBA00022448"/>
    </source>
</evidence>
<gene>
    <name evidence="16" type="ORF">EG028_17500</name>
</gene>
<evidence type="ECO:0000256" key="13">
    <source>
        <dbReference type="RuleBase" id="RU003357"/>
    </source>
</evidence>
<comment type="subcellular location">
    <subcellularLocation>
        <location evidence="1 12">Cell outer membrane</location>
        <topology evidence="1 12">Multi-pass membrane protein</topology>
    </subcellularLocation>
</comment>
<keyword evidence="7" id="KW-0408">Iron</keyword>
<dbReference type="Gene3D" id="2.170.130.10">
    <property type="entry name" value="TonB-dependent receptor, plug domain"/>
    <property type="match status" value="1"/>
</dbReference>
<dbReference type="Gene3D" id="2.60.40.1120">
    <property type="entry name" value="Carboxypeptidase-like, regulatory domain"/>
    <property type="match status" value="1"/>
</dbReference>
<comment type="similarity">
    <text evidence="12 13">Belongs to the TonB-dependent receptor family.</text>
</comment>
<protein>
    <submittedName>
        <fullName evidence="16">SusC/RagA family TonB-linked outer membrane protein</fullName>
    </submittedName>
</protein>
<dbReference type="InterPro" id="IPR039426">
    <property type="entry name" value="TonB-dep_rcpt-like"/>
</dbReference>
<keyword evidence="11 12" id="KW-0998">Cell outer membrane</keyword>
<accession>A0A3N4M929</accession>
<dbReference type="Gene3D" id="2.40.170.20">
    <property type="entry name" value="TonB-dependent receptor, beta-barrel domain"/>
    <property type="match status" value="1"/>
</dbReference>
<dbReference type="SUPFAM" id="SSF49464">
    <property type="entry name" value="Carboxypeptidase regulatory domain-like"/>
    <property type="match status" value="1"/>
</dbReference>
<dbReference type="SUPFAM" id="SSF56935">
    <property type="entry name" value="Porins"/>
    <property type="match status" value="1"/>
</dbReference>
<evidence type="ECO:0000256" key="1">
    <source>
        <dbReference type="ARBA" id="ARBA00004571"/>
    </source>
</evidence>
<keyword evidence="8" id="KW-0406">Ion transport</keyword>
<reference evidence="17" key="1">
    <citation type="submission" date="2018-11" db="EMBL/GenBank/DDBJ databases">
        <title>Chitinophaga lutea sp.nov., isolate from arsenic contaminated soil.</title>
        <authorList>
            <person name="Zong Y."/>
        </authorList>
    </citation>
    <scope>NUCLEOTIDE SEQUENCE [LARGE SCALE GENOMIC DNA]</scope>
    <source>
        <strain evidence="17">YLT18</strain>
    </source>
</reference>
<evidence type="ECO:0000256" key="6">
    <source>
        <dbReference type="ARBA" id="ARBA00022729"/>
    </source>
</evidence>
<dbReference type="InterPro" id="IPR036942">
    <property type="entry name" value="Beta-barrel_TonB_sf"/>
</dbReference>
<keyword evidence="4" id="KW-0410">Iron transport</keyword>
<evidence type="ECO:0000259" key="15">
    <source>
        <dbReference type="Pfam" id="PF07715"/>
    </source>
</evidence>
<organism evidence="16 17">
    <name type="scientific">Chitinophaga barathri</name>
    <dbReference type="NCBI Taxonomy" id="1647451"/>
    <lineage>
        <taxon>Bacteria</taxon>
        <taxon>Pseudomonadati</taxon>
        <taxon>Bacteroidota</taxon>
        <taxon>Chitinophagia</taxon>
        <taxon>Chitinophagales</taxon>
        <taxon>Chitinophagaceae</taxon>
        <taxon>Chitinophaga</taxon>
    </lineage>
</organism>
<evidence type="ECO:0000313" key="17">
    <source>
        <dbReference type="Proteomes" id="UP000279089"/>
    </source>
</evidence>
<dbReference type="AlphaFoldDB" id="A0A3N4M929"/>
<dbReference type="Pfam" id="PF07715">
    <property type="entry name" value="Plug"/>
    <property type="match status" value="1"/>
</dbReference>
<dbReference type="InterPro" id="IPR012910">
    <property type="entry name" value="Plug_dom"/>
</dbReference>
<evidence type="ECO:0000256" key="12">
    <source>
        <dbReference type="PROSITE-ProRule" id="PRU01360"/>
    </source>
</evidence>
<keyword evidence="3 12" id="KW-1134">Transmembrane beta strand</keyword>
<dbReference type="Pfam" id="PF00593">
    <property type="entry name" value="TonB_dep_Rec_b-barrel"/>
    <property type="match status" value="1"/>
</dbReference>
<evidence type="ECO:0000256" key="4">
    <source>
        <dbReference type="ARBA" id="ARBA00022496"/>
    </source>
</evidence>
<dbReference type="Proteomes" id="UP000279089">
    <property type="component" value="Unassembled WGS sequence"/>
</dbReference>
<dbReference type="OrthoDB" id="9768177at2"/>
<dbReference type="PANTHER" id="PTHR32552">
    <property type="entry name" value="FERRICHROME IRON RECEPTOR-RELATED"/>
    <property type="match status" value="1"/>
</dbReference>
<keyword evidence="6" id="KW-0732">Signal</keyword>